<evidence type="ECO:0000313" key="1">
    <source>
        <dbReference type="EMBL" id="TXD39417.1"/>
    </source>
</evidence>
<protein>
    <submittedName>
        <fullName evidence="1">Uncharacterized protein</fullName>
    </submittedName>
</protein>
<organism evidence="1 2">
    <name type="scientific">Lujinxingia vulgaris</name>
    <dbReference type="NCBI Taxonomy" id="2600176"/>
    <lineage>
        <taxon>Bacteria</taxon>
        <taxon>Deltaproteobacteria</taxon>
        <taxon>Bradymonadales</taxon>
        <taxon>Lujinxingiaceae</taxon>
        <taxon>Lujinxingia</taxon>
    </lineage>
</organism>
<keyword evidence="2" id="KW-1185">Reference proteome</keyword>
<accession>A0A5C6XBW9</accession>
<name>A0A5C6XBW9_9DELT</name>
<comment type="caution">
    <text evidence="1">The sequence shown here is derived from an EMBL/GenBank/DDBJ whole genome shotgun (WGS) entry which is preliminary data.</text>
</comment>
<dbReference type="RefSeq" id="WP_146979844.1">
    <property type="nucleotide sequence ID" value="NZ_VOSM01000001.1"/>
</dbReference>
<dbReference type="OrthoDB" id="5505365at2"/>
<gene>
    <name evidence="1" type="ORF">FRC98_03195</name>
</gene>
<dbReference type="EMBL" id="VOSM01000001">
    <property type="protein sequence ID" value="TXD39417.1"/>
    <property type="molecule type" value="Genomic_DNA"/>
</dbReference>
<sequence>MFDTLWSSLNLYQQPNGSMSFCITDIEEKACDAGLDEVCSRAESALEACAHSQLLDDQWANSGQTGLPSRADAVKTSALIARTLSQIHDVCQTFGSQHRDTPRKLAAIEVLRVAFPRGVRPVVASRLEEQLAAYDLLIQRLQRDLHVQLGAVGITDLVADLITYKTDFARQLAVHDDVLSFERVNSARHAAREAFAAVIIQVLASTLDQPELRASLLASLRDQQARIAIHHRRRGKNVTPDDHDIDIIELPTKPEDDLDLPDAPDAE</sequence>
<reference evidence="1 2" key="1">
    <citation type="submission" date="2019-08" db="EMBL/GenBank/DDBJ databases">
        <title>Bradymonadales sp. TMQ4.</title>
        <authorList>
            <person name="Liang Q."/>
        </authorList>
    </citation>
    <scope>NUCLEOTIDE SEQUENCE [LARGE SCALE GENOMIC DNA]</scope>
    <source>
        <strain evidence="1 2">TMQ4</strain>
    </source>
</reference>
<proteinExistence type="predicted"/>
<evidence type="ECO:0000313" key="2">
    <source>
        <dbReference type="Proteomes" id="UP000321412"/>
    </source>
</evidence>
<dbReference type="Proteomes" id="UP000321412">
    <property type="component" value="Unassembled WGS sequence"/>
</dbReference>
<dbReference type="AlphaFoldDB" id="A0A5C6XBW9"/>